<dbReference type="PRINTS" id="PR00300">
    <property type="entry name" value="CLPPROTEASEA"/>
</dbReference>
<dbReference type="InterPro" id="IPR003593">
    <property type="entry name" value="AAA+_ATPase"/>
</dbReference>
<dbReference type="Pfam" id="PF07724">
    <property type="entry name" value="AAA_2"/>
    <property type="match status" value="1"/>
</dbReference>
<dbReference type="EMBL" id="JAWHVN010000024">
    <property type="protein sequence ID" value="MDV2618272.1"/>
    <property type="molecule type" value="Genomic_DNA"/>
</dbReference>
<evidence type="ECO:0000256" key="4">
    <source>
        <dbReference type="ARBA" id="ARBA00023186"/>
    </source>
</evidence>
<keyword evidence="4" id="KW-0143">Chaperone</keyword>
<dbReference type="GO" id="GO:0006508">
    <property type="term" value="P:proteolysis"/>
    <property type="evidence" value="ECO:0007669"/>
    <property type="project" value="UniProtKB-KW"/>
</dbReference>
<evidence type="ECO:0000256" key="3">
    <source>
        <dbReference type="ARBA" id="ARBA00022840"/>
    </source>
</evidence>
<keyword evidence="8" id="KW-0645">Protease</keyword>
<evidence type="ECO:0000313" key="9">
    <source>
        <dbReference type="Proteomes" id="UP001186159"/>
    </source>
</evidence>
<dbReference type="RefSeq" id="WP_317070678.1">
    <property type="nucleotide sequence ID" value="NZ_JAWHVN010000024.1"/>
</dbReference>
<protein>
    <submittedName>
        <fullName evidence="8">ATP-dependent Clp protease ATP-binding subunit</fullName>
    </submittedName>
</protein>
<dbReference type="AlphaFoldDB" id="A0ABD5GNQ1"/>
<gene>
    <name evidence="8" type="ORF">RZO27_03885</name>
</gene>
<dbReference type="PANTHER" id="PTHR11638">
    <property type="entry name" value="ATP-DEPENDENT CLP PROTEASE"/>
    <property type="match status" value="1"/>
</dbReference>
<feature type="domain" description="Clp ATPase C-terminal" evidence="7">
    <location>
        <begin position="498"/>
        <end position="586"/>
    </location>
</feature>
<comment type="caution">
    <text evidence="8">The sequence shown here is derived from an EMBL/GenBank/DDBJ whole genome shotgun (WGS) entry which is preliminary data.</text>
</comment>
<dbReference type="Gene3D" id="1.10.8.60">
    <property type="match status" value="2"/>
</dbReference>
<keyword evidence="1" id="KW-0677">Repeat</keyword>
<dbReference type="PANTHER" id="PTHR11638:SF18">
    <property type="entry name" value="HEAT SHOCK PROTEIN 104"/>
    <property type="match status" value="1"/>
</dbReference>
<organism evidence="8 9">
    <name type="scientific">Lactococcus lactis</name>
    <dbReference type="NCBI Taxonomy" id="1358"/>
    <lineage>
        <taxon>Bacteria</taxon>
        <taxon>Bacillati</taxon>
        <taxon>Bacillota</taxon>
        <taxon>Bacilli</taxon>
        <taxon>Lactobacillales</taxon>
        <taxon>Streptococcaceae</taxon>
        <taxon>Lactococcus</taxon>
    </lineage>
</organism>
<dbReference type="InterPro" id="IPR019489">
    <property type="entry name" value="Clp_ATPase_C"/>
</dbReference>
<evidence type="ECO:0000259" key="6">
    <source>
        <dbReference type="SMART" id="SM00382"/>
    </source>
</evidence>
<comment type="function">
    <text evidence="5">Part of a stress-induced multi-chaperone system, it is involved in the recovery of the cell from heat-induced damage, in cooperation with DnaK, DnaJ and GrpE. Acts before DnaK, in the processing of protein aggregates. Protein binding stimulates the ATPase activity; ATP hydrolysis unfolds the denatured protein aggregates, which probably helps expose new hydrophobic binding sites on the surface of ClpB-bound aggregates, contributing to the solubilization and refolding of denatured protein aggregates by DnaK.</text>
</comment>
<dbReference type="InterPro" id="IPR041546">
    <property type="entry name" value="ClpA/ClpB_AAA_lid"/>
</dbReference>
<dbReference type="GO" id="GO:0008233">
    <property type="term" value="F:peptidase activity"/>
    <property type="evidence" value="ECO:0007669"/>
    <property type="project" value="UniProtKB-KW"/>
</dbReference>
<feature type="domain" description="AAA+ ATPase" evidence="6">
    <location>
        <begin position="320"/>
        <end position="460"/>
    </location>
</feature>
<dbReference type="GO" id="GO:0005524">
    <property type="term" value="F:ATP binding"/>
    <property type="evidence" value="ECO:0007669"/>
    <property type="project" value="UniProtKB-KW"/>
</dbReference>
<reference evidence="8 9" key="1">
    <citation type="submission" date="2023-10" db="EMBL/GenBank/DDBJ databases">
        <title>Production of high quality cheese from raw caw milk (raw cheese).</title>
        <authorList>
            <person name="Samouris G."/>
        </authorList>
    </citation>
    <scope>NUCLEOTIDE SEQUENCE [LARGE SCALE GENOMIC DNA]</scope>
    <source>
        <strain evidence="8 9">MRS-5</strain>
    </source>
</reference>
<dbReference type="Proteomes" id="UP001186159">
    <property type="component" value="Unassembled WGS sequence"/>
</dbReference>
<dbReference type="InterPro" id="IPR001270">
    <property type="entry name" value="ClpA/B"/>
</dbReference>
<feature type="domain" description="AAA+ ATPase" evidence="6">
    <location>
        <begin position="45"/>
        <end position="190"/>
    </location>
</feature>
<accession>A0ABD5GNQ1</accession>
<evidence type="ECO:0000256" key="5">
    <source>
        <dbReference type="ARBA" id="ARBA00025613"/>
    </source>
</evidence>
<dbReference type="Pfam" id="PF10431">
    <property type="entry name" value="ClpB_D2-small"/>
    <property type="match status" value="1"/>
</dbReference>
<dbReference type="CDD" id="cd19499">
    <property type="entry name" value="RecA-like_ClpB_Hsp104-like"/>
    <property type="match status" value="1"/>
</dbReference>
<evidence type="ECO:0000313" key="8">
    <source>
        <dbReference type="EMBL" id="MDV2618272.1"/>
    </source>
</evidence>
<dbReference type="SMART" id="SM01086">
    <property type="entry name" value="ClpB_D2-small"/>
    <property type="match status" value="1"/>
</dbReference>
<keyword evidence="2" id="KW-0547">Nucleotide-binding</keyword>
<dbReference type="Pfam" id="PF17871">
    <property type="entry name" value="AAA_lid_9"/>
    <property type="match status" value="1"/>
</dbReference>
<dbReference type="SMART" id="SM00382">
    <property type="entry name" value="AAA"/>
    <property type="match status" value="2"/>
</dbReference>
<keyword evidence="3 8" id="KW-0067">ATP-binding</keyword>
<dbReference type="SUPFAM" id="SSF52540">
    <property type="entry name" value="P-loop containing nucleoside triphosphate hydrolases"/>
    <property type="match status" value="2"/>
</dbReference>
<keyword evidence="8" id="KW-0378">Hydrolase</keyword>
<dbReference type="InterPro" id="IPR003959">
    <property type="entry name" value="ATPase_AAA_core"/>
</dbReference>
<evidence type="ECO:0000256" key="2">
    <source>
        <dbReference type="ARBA" id="ARBA00022741"/>
    </source>
</evidence>
<dbReference type="CDD" id="cd00009">
    <property type="entry name" value="AAA"/>
    <property type="match status" value="1"/>
</dbReference>
<sequence>MSKTPFLDHYTENLTEKVRGKIEDFKVFGRDKEISQAMRVLNQKNKNSPVLIGEAGVGKTAIVEGMAAEFILKTNLVPQKFENAVIRSLELSSLMGSEDGGFVVKFRGIIDELKTYKNDNILFVDEVHTIMGAGGAGALDAANALKPALARGEIYFIGATTLDEFHDYIEEDKAMERRMVPIMVNEPSPTEAIDILKGVKPSFERYFGLKVKLSAIKSAVELSVRYIPELYLPDKAISLIDAACALATVKKSDVSKIEIAEVLQEKKGIPVSTILKDDSIRLEELRAHLRKRVKGQDEAIEEVVGSLAAAKAGIQNEKRPWESFLFLGPTGVGKTELTKGVAEVLFDSEEAMIRLDMSEYQLPGSSEKLIGTRKTTGFLTEAVKKKPYCVILLDEIEKAEPKVADLFLQVLDDGRLTDGRGRTISFKTTVIFMTTNLGAELIKTNSELMGTDLSERDRLNFLSRIDNALLRDVSNPHSEGFRREFVNRIGKKVIFNMLEKPVIREIAVKNLELLQERLLKQNSYLEYDERLLDYLVYNGSDKSNGARPIERFIKKKVTEPVAEILLDHPRQMVMITSEIIGEAPTLFEAIDRRQIKFSIVTQNI</sequence>
<dbReference type="Pfam" id="PF00004">
    <property type="entry name" value="AAA"/>
    <property type="match status" value="1"/>
</dbReference>
<name>A0ABD5GNQ1_9LACT</name>
<dbReference type="Gene3D" id="3.40.50.300">
    <property type="entry name" value="P-loop containing nucleotide triphosphate hydrolases"/>
    <property type="match status" value="2"/>
</dbReference>
<dbReference type="InterPro" id="IPR027417">
    <property type="entry name" value="P-loop_NTPase"/>
</dbReference>
<evidence type="ECO:0000259" key="7">
    <source>
        <dbReference type="SMART" id="SM01086"/>
    </source>
</evidence>
<proteinExistence type="predicted"/>
<evidence type="ECO:0000256" key="1">
    <source>
        <dbReference type="ARBA" id="ARBA00022737"/>
    </source>
</evidence>
<dbReference type="InterPro" id="IPR050130">
    <property type="entry name" value="ClpA_ClpB"/>
</dbReference>